<evidence type="ECO:0000256" key="1">
    <source>
        <dbReference type="SAM" id="SignalP"/>
    </source>
</evidence>
<dbReference type="HOGENOM" id="CLU_2811049_0_0_9"/>
<gene>
    <name evidence="2" type="ordered locus">Theco_0863</name>
</gene>
<dbReference type="KEGG" id="tco:Theco_0863"/>
<proteinExistence type="predicted"/>
<dbReference type="EMBL" id="CP003255">
    <property type="protein sequence ID" value="AGA57059.1"/>
    <property type="molecule type" value="Genomic_DNA"/>
</dbReference>
<name>L0EBQ7_THECK</name>
<reference evidence="3" key="1">
    <citation type="submission" date="2012-01" db="EMBL/GenBank/DDBJ databases">
        <title>Complete sequence of chromosome of Thermobacillus composti KWC4.</title>
        <authorList>
            <person name="Lucas S."/>
            <person name="Han J."/>
            <person name="Lapidus A."/>
            <person name="Cheng J.-F."/>
            <person name="Goodwin L."/>
            <person name="Pitluck S."/>
            <person name="Peters L."/>
            <person name="Ovchinnikova G."/>
            <person name="Teshima H."/>
            <person name="Detter J.C."/>
            <person name="Han C."/>
            <person name="Tapia R."/>
            <person name="Land M."/>
            <person name="Hauser L."/>
            <person name="Kyrpides N."/>
            <person name="Ivanova N."/>
            <person name="Pagani I."/>
            <person name="Anderson I."/>
            <person name="Woyke T."/>
        </authorList>
    </citation>
    <scope>NUCLEOTIDE SEQUENCE [LARGE SCALE GENOMIC DNA]</scope>
    <source>
        <strain evidence="3">DSM 18247 / JCM 13945 / KWC4</strain>
    </source>
</reference>
<feature type="chain" id="PRO_5003940812" evidence="1">
    <location>
        <begin position="22"/>
        <end position="67"/>
    </location>
</feature>
<accession>L0EBQ7</accession>
<dbReference type="RefSeq" id="WP_015253818.1">
    <property type="nucleotide sequence ID" value="NC_019897.1"/>
</dbReference>
<protein>
    <submittedName>
        <fullName evidence="2">Uncharacterized protein</fullName>
    </submittedName>
</protein>
<dbReference type="AlphaFoldDB" id="L0EBQ7"/>
<evidence type="ECO:0000313" key="3">
    <source>
        <dbReference type="Proteomes" id="UP000010795"/>
    </source>
</evidence>
<keyword evidence="3" id="KW-1185">Reference proteome</keyword>
<keyword evidence="1" id="KW-0732">Signal</keyword>
<evidence type="ECO:0000313" key="2">
    <source>
        <dbReference type="EMBL" id="AGA57059.1"/>
    </source>
</evidence>
<sequence length="67" mass="7170">MRRWLALALSALLLFTSGCQAVQGIDLNGMIKQSRQVISAEGSVTYEVEPPNGGISMATSGLSRRTM</sequence>
<feature type="signal peptide" evidence="1">
    <location>
        <begin position="1"/>
        <end position="21"/>
    </location>
</feature>
<dbReference type="PROSITE" id="PS51257">
    <property type="entry name" value="PROKAR_LIPOPROTEIN"/>
    <property type="match status" value="1"/>
</dbReference>
<organism evidence="2 3">
    <name type="scientific">Thermobacillus composti (strain DSM 18247 / JCM 13945 / KWC4)</name>
    <dbReference type="NCBI Taxonomy" id="717605"/>
    <lineage>
        <taxon>Bacteria</taxon>
        <taxon>Bacillati</taxon>
        <taxon>Bacillota</taxon>
        <taxon>Bacilli</taxon>
        <taxon>Bacillales</taxon>
        <taxon>Paenibacillaceae</taxon>
        <taxon>Thermobacillus</taxon>
    </lineage>
</organism>
<dbReference type="STRING" id="717605.Theco_0863"/>
<dbReference type="Proteomes" id="UP000010795">
    <property type="component" value="Chromosome"/>
</dbReference>